<dbReference type="PROSITE" id="PS51898">
    <property type="entry name" value="TYR_RECOMBINASE"/>
    <property type="match status" value="1"/>
</dbReference>
<gene>
    <name evidence="5" type="ORF">B5F97_09765</name>
</gene>
<dbReference type="PANTHER" id="PTHR30349:SF64">
    <property type="entry name" value="PROPHAGE INTEGRASE INTD-RELATED"/>
    <property type="match status" value="1"/>
</dbReference>
<keyword evidence="2" id="KW-0238">DNA-binding</keyword>
<dbReference type="InterPro" id="IPR010998">
    <property type="entry name" value="Integrase_recombinase_N"/>
</dbReference>
<dbReference type="Pfam" id="PF13102">
    <property type="entry name" value="Phage_int_SAM_5"/>
    <property type="match status" value="1"/>
</dbReference>
<proteinExistence type="inferred from homology"/>
<dbReference type="RefSeq" id="WP_087426167.1">
    <property type="nucleotide sequence ID" value="NZ_CAMMFP010000003.1"/>
</dbReference>
<evidence type="ECO:0000256" key="1">
    <source>
        <dbReference type="ARBA" id="ARBA00008857"/>
    </source>
</evidence>
<evidence type="ECO:0000313" key="5">
    <source>
        <dbReference type="EMBL" id="OUO00806.1"/>
    </source>
</evidence>
<dbReference type="EMBL" id="NFII01000008">
    <property type="protein sequence ID" value="OUO00806.1"/>
    <property type="molecule type" value="Genomic_DNA"/>
</dbReference>
<dbReference type="InterPro" id="IPR025269">
    <property type="entry name" value="SAM-like_dom"/>
</dbReference>
<dbReference type="SUPFAM" id="SSF56349">
    <property type="entry name" value="DNA breaking-rejoining enzymes"/>
    <property type="match status" value="1"/>
</dbReference>
<name>A0A1Y3YSG0_9BACE</name>
<dbReference type="InterPro" id="IPR050090">
    <property type="entry name" value="Tyrosine_recombinase_XerCD"/>
</dbReference>
<dbReference type="InterPro" id="IPR011010">
    <property type="entry name" value="DNA_brk_join_enz"/>
</dbReference>
<dbReference type="Proteomes" id="UP000195386">
    <property type="component" value="Unassembled WGS sequence"/>
</dbReference>
<dbReference type="InterPro" id="IPR013762">
    <property type="entry name" value="Integrase-like_cat_sf"/>
</dbReference>
<dbReference type="InterPro" id="IPR002104">
    <property type="entry name" value="Integrase_catalytic"/>
</dbReference>
<evidence type="ECO:0000313" key="6">
    <source>
        <dbReference type="Proteomes" id="UP000195386"/>
    </source>
</evidence>
<protein>
    <submittedName>
        <fullName evidence="5">Recombinase</fullName>
    </submittedName>
</protein>
<keyword evidence="3" id="KW-0233">DNA recombination</keyword>
<comment type="similarity">
    <text evidence="1">Belongs to the 'phage' integrase family.</text>
</comment>
<evidence type="ECO:0000256" key="2">
    <source>
        <dbReference type="ARBA" id="ARBA00023125"/>
    </source>
</evidence>
<dbReference type="PANTHER" id="PTHR30349">
    <property type="entry name" value="PHAGE INTEGRASE-RELATED"/>
    <property type="match status" value="1"/>
</dbReference>
<dbReference type="GO" id="GO:0015074">
    <property type="term" value="P:DNA integration"/>
    <property type="evidence" value="ECO:0007669"/>
    <property type="project" value="InterPro"/>
</dbReference>
<dbReference type="GO" id="GO:0006310">
    <property type="term" value="P:DNA recombination"/>
    <property type="evidence" value="ECO:0007669"/>
    <property type="project" value="UniProtKB-KW"/>
</dbReference>
<dbReference type="Gene3D" id="1.10.150.130">
    <property type="match status" value="1"/>
</dbReference>
<dbReference type="AlphaFoldDB" id="A0A1Y3YSG0"/>
<evidence type="ECO:0000259" key="4">
    <source>
        <dbReference type="PROSITE" id="PS51898"/>
    </source>
</evidence>
<sequence>MKQESFTGFMHEVMDGLRQEERFATAHIYKYALAAVTDFVGGGEIFFGALTRRWLKRFQEYLDDLQRSYNTISTYVRVLRAVYNRAVDCGLIAGEYRLFAGMKTGVSSERKLAVTAVQMNNLLDKNLRNRLSPDVCEAQDTLALMLLLQGMPYADLAHLHKGNLNGDLLICRRRKTGTELCVRLLPETMRLIDRYKSSDTDSPYLLNILSGKRSGEAAFREYRDKLRSLNFHLSRLSECCGLAGVKVSSYTARHTWATLAKYCQVPEEVISEGLGHSSLEVTRTYLKSFEGDELDKANRLIINYIYSGRKTLWNRA</sequence>
<evidence type="ECO:0000256" key="3">
    <source>
        <dbReference type="ARBA" id="ARBA00023172"/>
    </source>
</evidence>
<accession>A0A1Y3YSG0</accession>
<feature type="domain" description="Tyr recombinase" evidence="4">
    <location>
        <begin position="109"/>
        <end position="299"/>
    </location>
</feature>
<dbReference type="Pfam" id="PF00589">
    <property type="entry name" value="Phage_integrase"/>
    <property type="match status" value="1"/>
</dbReference>
<comment type="caution">
    <text evidence="5">The sequence shown here is derived from an EMBL/GenBank/DDBJ whole genome shotgun (WGS) entry which is preliminary data.</text>
</comment>
<dbReference type="GO" id="GO:0003677">
    <property type="term" value="F:DNA binding"/>
    <property type="evidence" value="ECO:0007669"/>
    <property type="project" value="UniProtKB-KW"/>
</dbReference>
<dbReference type="Gene3D" id="1.10.443.10">
    <property type="entry name" value="Intergrase catalytic core"/>
    <property type="match status" value="1"/>
</dbReference>
<organism evidence="5 6">
    <name type="scientific">Bacteroides clarus</name>
    <dbReference type="NCBI Taxonomy" id="626929"/>
    <lineage>
        <taxon>Bacteria</taxon>
        <taxon>Pseudomonadati</taxon>
        <taxon>Bacteroidota</taxon>
        <taxon>Bacteroidia</taxon>
        <taxon>Bacteroidales</taxon>
        <taxon>Bacteroidaceae</taxon>
        <taxon>Bacteroides</taxon>
    </lineage>
</organism>
<reference evidence="6" key="1">
    <citation type="submission" date="2017-04" db="EMBL/GenBank/DDBJ databases">
        <title>Function of individual gut microbiota members based on whole genome sequencing of pure cultures obtained from chicken caecum.</title>
        <authorList>
            <person name="Medvecky M."/>
            <person name="Cejkova D."/>
            <person name="Polansky O."/>
            <person name="Karasova D."/>
            <person name="Kubasova T."/>
            <person name="Cizek A."/>
            <person name="Rychlik I."/>
        </authorList>
    </citation>
    <scope>NUCLEOTIDE SEQUENCE [LARGE SCALE GENOMIC DNA]</scope>
    <source>
        <strain evidence="6">An43</strain>
    </source>
</reference>